<reference evidence="11" key="4">
    <citation type="submission" date="2025-08" db="UniProtKB">
        <authorList>
            <consortium name="Ensembl"/>
        </authorList>
    </citation>
    <scope>IDENTIFICATION</scope>
</reference>
<dbReference type="SUPFAM" id="SSF81321">
    <property type="entry name" value="Family A G protein-coupled receptor-like"/>
    <property type="match status" value="1"/>
</dbReference>
<keyword evidence="3 9" id="KW-1133">Transmembrane helix</keyword>
<feature type="transmembrane region" description="Helical" evidence="9">
    <location>
        <begin position="139"/>
        <end position="159"/>
    </location>
</feature>
<feature type="transmembrane region" description="Helical" evidence="9">
    <location>
        <begin position="193"/>
        <end position="220"/>
    </location>
</feature>
<evidence type="ECO:0000256" key="3">
    <source>
        <dbReference type="ARBA" id="ARBA00022989"/>
    </source>
</evidence>
<keyword evidence="4 8" id="KW-0297">G-protein coupled receptor</keyword>
<dbReference type="GeneTree" id="ENSGT01150000286969"/>
<keyword evidence="12" id="KW-1185">Reference proteome</keyword>
<dbReference type="OMA" id="LCMICVV"/>
<feature type="transmembrane region" description="Helical" evidence="9">
    <location>
        <begin position="100"/>
        <end position="118"/>
    </location>
</feature>
<proteinExistence type="inferred from homology"/>
<dbReference type="PANTHER" id="PTHR45695:SF36">
    <property type="entry name" value="G-PROTEIN COUPLED RECEPTORS FAMILY 1 PROFILE DOMAIN-CONTAINING PROTEIN"/>
    <property type="match status" value="1"/>
</dbReference>
<dbReference type="STRING" id="8005.ENSEEEP00000032095"/>
<comment type="subcellular location">
    <subcellularLocation>
        <location evidence="1">Membrane</location>
        <topology evidence="1">Multi-pass membrane protein</topology>
    </subcellularLocation>
</comment>
<keyword evidence="5 9" id="KW-0472">Membrane</keyword>
<evidence type="ECO:0000256" key="7">
    <source>
        <dbReference type="ARBA" id="ARBA00023224"/>
    </source>
</evidence>
<evidence type="ECO:0000256" key="6">
    <source>
        <dbReference type="ARBA" id="ARBA00023170"/>
    </source>
</evidence>
<comment type="similarity">
    <text evidence="8">Belongs to the G-protein coupled receptor 1 family.</text>
</comment>
<evidence type="ECO:0000313" key="11">
    <source>
        <dbReference type="Ensembl" id="ENSEEEP00000032095.2"/>
    </source>
</evidence>
<accession>A0A4W4G685</accession>
<dbReference type="PRINTS" id="PR00237">
    <property type="entry name" value="GPCRRHODOPSN"/>
</dbReference>
<dbReference type="PROSITE" id="PS50262">
    <property type="entry name" value="G_PROTEIN_RECEP_F1_2"/>
    <property type="match status" value="1"/>
</dbReference>
<dbReference type="InterPro" id="IPR017452">
    <property type="entry name" value="GPCR_Rhodpsn_7TM"/>
</dbReference>
<feature type="transmembrane region" description="Helical" evidence="9">
    <location>
        <begin position="249"/>
        <end position="271"/>
    </location>
</feature>
<dbReference type="Pfam" id="PF00001">
    <property type="entry name" value="7tm_1"/>
    <property type="match status" value="1"/>
</dbReference>
<feature type="transmembrane region" description="Helical" evidence="9">
    <location>
        <begin position="60"/>
        <end position="80"/>
    </location>
</feature>
<dbReference type="PANTHER" id="PTHR45695">
    <property type="entry name" value="LEUCOKININ RECEPTOR-RELATED"/>
    <property type="match status" value="1"/>
</dbReference>
<evidence type="ECO:0000256" key="2">
    <source>
        <dbReference type="ARBA" id="ARBA00022692"/>
    </source>
</evidence>
<dbReference type="Gene3D" id="1.20.1070.10">
    <property type="entry name" value="Rhodopsin 7-helix transmembrane proteins"/>
    <property type="match status" value="1"/>
</dbReference>
<keyword evidence="7 8" id="KW-0807">Transducer</keyword>
<sequence>PYPTPFAIDFLFAGHEPGTIILMIMYLISFLTGLVGNVMALLALTRKKNRLTGASVTRKLLINLAVCDMMVVCVCMPVNLGHQVYNAWVFGDFLCRVVPFVQAVSVSASVLSLAVISLNRYYSVHNPLHARFFFTGRKMVCMITLVWTVSSGLCLPLVFMNKTKTLSLLDGLHIITVCVESWSKEKLRQGYNFLLFCALYGFPVLFNLIICFLTGCKLWCTTNKSSEPSKCVLTQPVSRLKTRKKIAKMVLVLVLLFTFSWLPLYAADIWIDFNMPSSLDRVVLHHAEHEWILQCRPFAQWLGLTNSALNPLCYCFVGKLYRSAKRFRRSTREKISSVFNVAQQTSSINSALSVQSPCRTLSEKHCPKQTDGRTALYSETASNHFSESSTECRSYHRDLWLQETRGVIVKDTQLKCTDILSIVLKANSDFLTCYHTACKHTVIHSNSRYHQLLKL</sequence>
<keyword evidence="2 8" id="KW-0812">Transmembrane</keyword>
<reference evidence="11" key="5">
    <citation type="submission" date="2025-09" db="UniProtKB">
        <authorList>
            <consortium name="Ensembl"/>
        </authorList>
    </citation>
    <scope>IDENTIFICATION</scope>
</reference>
<organism evidence="11 12">
    <name type="scientific">Electrophorus electricus</name>
    <name type="common">Electric eel</name>
    <name type="synonym">Gymnotus electricus</name>
    <dbReference type="NCBI Taxonomy" id="8005"/>
    <lineage>
        <taxon>Eukaryota</taxon>
        <taxon>Metazoa</taxon>
        <taxon>Chordata</taxon>
        <taxon>Craniata</taxon>
        <taxon>Vertebrata</taxon>
        <taxon>Euteleostomi</taxon>
        <taxon>Actinopterygii</taxon>
        <taxon>Neopterygii</taxon>
        <taxon>Teleostei</taxon>
        <taxon>Ostariophysi</taxon>
        <taxon>Gymnotiformes</taxon>
        <taxon>Gymnotoidei</taxon>
        <taxon>Gymnotidae</taxon>
        <taxon>Electrophorus</taxon>
    </lineage>
</organism>
<dbReference type="GO" id="GO:0004930">
    <property type="term" value="F:G protein-coupled receptor activity"/>
    <property type="evidence" value="ECO:0007669"/>
    <property type="project" value="UniProtKB-KW"/>
</dbReference>
<reference evidence="12" key="1">
    <citation type="journal article" date="2014" name="Science">
        <title>Nonhuman genetics. Genomic basis for the convergent evolution of electric organs.</title>
        <authorList>
            <person name="Gallant J.R."/>
            <person name="Traeger L.L."/>
            <person name="Volkening J.D."/>
            <person name="Moffett H."/>
            <person name="Chen P.H."/>
            <person name="Novina C.D."/>
            <person name="Phillips G.N.Jr."/>
            <person name="Anand R."/>
            <person name="Wells G.B."/>
            <person name="Pinch M."/>
            <person name="Guth R."/>
            <person name="Unguez G.A."/>
            <person name="Albert J.S."/>
            <person name="Zakon H.H."/>
            <person name="Samanta M.P."/>
            <person name="Sussman M.R."/>
        </authorList>
    </citation>
    <scope>NUCLEOTIDE SEQUENCE [LARGE SCALE GENOMIC DNA]</scope>
</reference>
<evidence type="ECO:0000256" key="8">
    <source>
        <dbReference type="RuleBase" id="RU000688"/>
    </source>
</evidence>
<dbReference type="InterPro" id="IPR000276">
    <property type="entry name" value="GPCR_Rhodpsn"/>
</dbReference>
<protein>
    <recommendedName>
        <fullName evidence="10">G-protein coupled receptors family 1 profile domain-containing protein</fullName>
    </recommendedName>
</protein>
<reference evidence="12" key="2">
    <citation type="journal article" date="2017" name="Sci. Adv.">
        <title>A tail of two voltages: Proteomic comparison of the three electric organs of the electric eel.</title>
        <authorList>
            <person name="Traeger L.L."/>
            <person name="Sabat G."/>
            <person name="Barrett-Wilt G.A."/>
            <person name="Wells G.B."/>
            <person name="Sussman M.R."/>
        </authorList>
    </citation>
    <scope>NUCLEOTIDE SEQUENCE [LARGE SCALE GENOMIC DNA]</scope>
</reference>
<evidence type="ECO:0000256" key="1">
    <source>
        <dbReference type="ARBA" id="ARBA00004141"/>
    </source>
</evidence>
<dbReference type="Ensembl" id="ENSEEET00000032481.2">
    <property type="protein sequence ID" value="ENSEEEP00000032095.2"/>
    <property type="gene ID" value="ENSEEEG00000015309.2"/>
</dbReference>
<dbReference type="Proteomes" id="UP000314983">
    <property type="component" value="Chromosome 14"/>
</dbReference>
<evidence type="ECO:0000256" key="9">
    <source>
        <dbReference type="SAM" id="Phobius"/>
    </source>
</evidence>
<name>A0A4W4G685_ELEEL</name>
<dbReference type="PROSITE" id="PS00237">
    <property type="entry name" value="G_PROTEIN_RECEP_F1_1"/>
    <property type="match status" value="1"/>
</dbReference>
<keyword evidence="6 8" id="KW-0675">Receptor</keyword>
<evidence type="ECO:0000256" key="4">
    <source>
        <dbReference type="ARBA" id="ARBA00023040"/>
    </source>
</evidence>
<evidence type="ECO:0000313" key="12">
    <source>
        <dbReference type="Proteomes" id="UP000314983"/>
    </source>
</evidence>
<dbReference type="CDD" id="cd14993">
    <property type="entry name" value="7tmA_CCKR-like"/>
    <property type="match status" value="1"/>
</dbReference>
<feature type="domain" description="G-protein coupled receptors family 1 profile" evidence="10">
    <location>
        <begin position="36"/>
        <end position="314"/>
    </location>
</feature>
<evidence type="ECO:0000256" key="5">
    <source>
        <dbReference type="ARBA" id="ARBA00023136"/>
    </source>
</evidence>
<reference evidence="11" key="3">
    <citation type="submission" date="2020-05" db="EMBL/GenBank/DDBJ databases">
        <title>Electrophorus electricus (electric eel) genome, fEleEle1, primary haplotype.</title>
        <authorList>
            <person name="Myers G."/>
            <person name="Meyer A."/>
            <person name="Fedrigo O."/>
            <person name="Formenti G."/>
            <person name="Rhie A."/>
            <person name="Tracey A."/>
            <person name="Sims Y."/>
            <person name="Jarvis E.D."/>
        </authorList>
    </citation>
    <scope>NUCLEOTIDE SEQUENCE [LARGE SCALE GENOMIC DNA]</scope>
</reference>
<evidence type="ECO:0000259" key="10">
    <source>
        <dbReference type="PROSITE" id="PS50262"/>
    </source>
</evidence>
<dbReference type="AlphaFoldDB" id="A0A4W4G685"/>
<dbReference type="GO" id="GO:0005886">
    <property type="term" value="C:plasma membrane"/>
    <property type="evidence" value="ECO:0007669"/>
    <property type="project" value="TreeGrafter"/>
</dbReference>
<feature type="transmembrane region" description="Helical" evidence="9">
    <location>
        <begin position="20"/>
        <end position="44"/>
    </location>
</feature>